<dbReference type="Gene3D" id="1.10.443.10">
    <property type="entry name" value="Intergrase catalytic core"/>
    <property type="match status" value="1"/>
</dbReference>
<dbReference type="SUPFAM" id="SSF47823">
    <property type="entry name" value="lambda integrase-like, N-terminal domain"/>
    <property type="match status" value="1"/>
</dbReference>
<sequence length="1142" mass="124620">MPRPPHTSRSRQVHGNQAVERTARSLQPYREQDPVRHRRCDMHQLATGQRMFFALPRRAARVLGLRRKEPWRQLLSSFAGSSTPSRLFAPMSGNRSYAPSVFSTHTPNWSPPYVTVSFPTSLPSTVLSPLPTAILYFLRQESFSVSLITNSPQDDTSARSLVSLWNLSLVPSNPPHCHSFLNPTSPTFFVSFKTSHSLDSLPVAYHPLIIILTLLISRALGALSTPSPFCVGASPRARKAPCATWQKHTESSLFITLNGQALSYDWRTTSLQSTPAPRSVWVHMPGYMVRWRTHARTSCELGAWVPWRNGSTTLFSCVSGENTWTLITSSGLSGESRSHDTEARDTLAGVCGSEEMNFQTAVLTSSSKTCVFPYAIWPTPPLAVRATPSTRTACPTSTRYLHLWASLGNLRKTTLSRRSFRSPVSSGSSTARARSAFRERKPTNTSPPSMLGCRSRRTTLRTSNNYMANSGMHRWSSSTDELFSSTWRPCSAFFTTVLSYRAPHLDTQPQTSSGGARRFRFLPSPGSYPAPAPSGTHSPTQTPAQAWASPWSSATAGGLGGSSRDGNQMAETSAGLRRWGSSSSSTPSWLFLRNGTATPSRPTETIGESSKVGGGAAAAIFASTKSSSASQRNSRSASRASSLATSQVPPILQMDRREESTPRPPCSFPPYLFLQNCSPSSSTSMPLRRLEKHAPARSDARPRSSQRVRTQATNSVIGAGKMKTSTNSAFTGAQRTGTTIKTRFDAALPPRSKKKRPPRATFRDGLQLNPSILRPACAASERLLKWTPSSSRRQRDANGNASQLSPEDVQRISDVSAFAWAESTLGTYGTGLLIFHIFCDLRNIPEGHRAPADELLILAFVASIAGSYAQSAINNYVAGVRAWHIIHGLPWNIDKSRYDAALAGAAQLAPPASKRPARSPLALQEIAGMAPAFTLDNSLDAAVWACLCVGFFSLARLGELTVTTQKSFQADLHPSRASLRLEAHRDGSEVRVIHLPRTKSAVAGEDISFARQDGAVDPWAALDNHLAVNQLAPSVHLFAYRKPSSNAIVPLTRRAFLARVKTAALGIRLPNVSGHSLRIGGTLEYLLRGLSFETVKAIGRWKSEAFTLYLRKHAQVLAPYLQDNQEALGELSRRTIQLPPVR</sequence>
<dbReference type="InterPro" id="IPR052925">
    <property type="entry name" value="Phage_Integrase-like_Recomb"/>
</dbReference>
<feature type="region of interest" description="Disordered" evidence="3">
    <location>
        <begin position="505"/>
        <end position="667"/>
    </location>
</feature>
<feature type="compositionally biased region" description="Polar residues" evidence="3">
    <location>
        <begin position="703"/>
        <end position="712"/>
    </location>
</feature>
<feature type="compositionally biased region" description="Polar residues" evidence="3">
    <location>
        <begin position="595"/>
        <end position="608"/>
    </location>
</feature>
<evidence type="ECO:0000256" key="1">
    <source>
        <dbReference type="ARBA" id="ARBA00023125"/>
    </source>
</evidence>
<feature type="compositionally biased region" description="Basic residues" evidence="3">
    <location>
        <begin position="1"/>
        <end position="12"/>
    </location>
</feature>
<proteinExistence type="predicted"/>
<keyword evidence="5" id="KW-1185">Reference proteome</keyword>
<feature type="region of interest" description="Disordered" evidence="3">
    <location>
        <begin position="679"/>
        <end position="712"/>
    </location>
</feature>
<evidence type="ECO:0008006" key="6">
    <source>
        <dbReference type="Google" id="ProtNLM"/>
    </source>
</evidence>
<dbReference type="PANTHER" id="PTHR34605:SF3">
    <property type="entry name" value="P CELL-TYPE AGGLUTINATION PROTEIN MAP4-LIKE-RELATED"/>
    <property type="match status" value="1"/>
</dbReference>
<keyword evidence="1" id="KW-0238">DNA-binding</keyword>
<feature type="compositionally biased region" description="Low complexity" evidence="3">
    <location>
        <begin position="421"/>
        <end position="434"/>
    </location>
</feature>
<dbReference type="GO" id="GO:0015074">
    <property type="term" value="P:DNA integration"/>
    <property type="evidence" value="ECO:0007669"/>
    <property type="project" value="InterPro"/>
</dbReference>
<name>A0A1Y2IB73_TRAC3</name>
<dbReference type="OrthoDB" id="2794913at2759"/>
<keyword evidence="2" id="KW-0233">DNA recombination</keyword>
<dbReference type="GO" id="GO:0006310">
    <property type="term" value="P:DNA recombination"/>
    <property type="evidence" value="ECO:0007669"/>
    <property type="project" value="UniProtKB-KW"/>
</dbReference>
<dbReference type="InterPro" id="IPR010998">
    <property type="entry name" value="Integrase_recombinase_N"/>
</dbReference>
<evidence type="ECO:0000313" key="4">
    <source>
        <dbReference type="EMBL" id="OSC98364.1"/>
    </source>
</evidence>
<accession>A0A1Y2IB73</accession>
<feature type="compositionally biased region" description="Low complexity" evidence="3">
    <location>
        <begin position="617"/>
        <end position="646"/>
    </location>
</feature>
<feature type="compositionally biased region" description="Basic and acidic residues" evidence="3">
    <location>
        <begin position="688"/>
        <end position="702"/>
    </location>
</feature>
<feature type="region of interest" description="Disordered" evidence="3">
    <location>
        <begin position="418"/>
        <end position="456"/>
    </location>
</feature>
<dbReference type="InterPro" id="IPR013762">
    <property type="entry name" value="Integrase-like_cat_sf"/>
</dbReference>
<dbReference type="Proteomes" id="UP000193067">
    <property type="component" value="Unassembled WGS sequence"/>
</dbReference>
<feature type="compositionally biased region" description="Low complexity" evidence="3">
    <location>
        <begin position="542"/>
        <end position="556"/>
    </location>
</feature>
<dbReference type="EMBL" id="KZ084139">
    <property type="protein sequence ID" value="OSC98364.1"/>
    <property type="molecule type" value="Genomic_DNA"/>
</dbReference>
<feature type="region of interest" description="Disordered" evidence="3">
    <location>
        <begin position="1"/>
        <end position="36"/>
    </location>
</feature>
<dbReference type="InterPro" id="IPR011010">
    <property type="entry name" value="DNA_brk_join_enz"/>
</dbReference>
<dbReference type="GO" id="GO:0003677">
    <property type="term" value="F:DNA binding"/>
    <property type="evidence" value="ECO:0007669"/>
    <property type="project" value="UniProtKB-KW"/>
</dbReference>
<evidence type="ECO:0000256" key="3">
    <source>
        <dbReference type="SAM" id="MobiDB-lite"/>
    </source>
</evidence>
<dbReference type="SUPFAM" id="SSF56349">
    <property type="entry name" value="DNA breaking-rejoining enzymes"/>
    <property type="match status" value="1"/>
</dbReference>
<organism evidence="4 5">
    <name type="scientific">Trametes coccinea (strain BRFM310)</name>
    <name type="common">Pycnoporus coccineus</name>
    <dbReference type="NCBI Taxonomy" id="1353009"/>
    <lineage>
        <taxon>Eukaryota</taxon>
        <taxon>Fungi</taxon>
        <taxon>Dikarya</taxon>
        <taxon>Basidiomycota</taxon>
        <taxon>Agaricomycotina</taxon>
        <taxon>Agaricomycetes</taxon>
        <taxon>Polyporales</taxon>
        <taxon>Polyporaceae</taxon>
        <taxon>Trametes</taxon>
    </lineage>
</organism>
<protein>
    <recommendedName>
        <fullName evidence="6">Tyr recombinase domain-containing protein</fullName>
    </recommendedName>
</protein>
<dbReference type="STRING" id="1353009.A0A1Y2IB73"/>
<evidence type="ECO:0000256" key="2">
    <source>
        <dbReference type="ARBA" id="ARBA00023172"/>
    </source>
</evidence>
<dbReference type="Gene3D" id="1.10.150.130">
    <property type="match status" value="1"/>
</dbReference>
<gene>
    <name evidence="4" type="ORF">PYCCODRAFT_1008064</name>
</gene>
<dbReference type="AlphaFoldDB" id="A0A1Y2IB73"/>
<evidence type="ECO:0000313" key="5">
    <source>
        <dbReference type="Proteomes" id="UP000193067"/>
    </source>
</evidence>
<dbReference type="PANTHER" id="PTHR34605">
    <property type="entry name" value="PHAGE_INTEGRASE DOMAIN-CONTAINING PROTEIN"/>
    <property type="match status" value="1"/>
</dbReference>
<reference evidence="4 5" key="1">
    <citation type="journal article" date="2015" name="Biotechnol. Biofuels">
        <title>Enhanced degradation of softwood versus hardwood by the white-rot fungus Pycnoporus coccineus.</title>
        <authorList>
            <person name="Couturier M."/>
            <person name="Navarro D."/>
            <person name="Chevret D."/>
            <person name="Henrissat B."/>
            <person name="Piumi F."/>
            <person name="Ruiz-Duenas F.J."/>
            <person name="Martinez A.T."/>
            <person name="Grigoriev I.V."/>
            <person name="Riley R."/>
            <person name="Lipzen A."/>
            <person name="Berrin J.G."/>
            <person name="Master E.R."/>
            <person name="Rosso M.N."/>
        </authorList>
    </citation>
    <scope>NUCLEOTIDE SEQUENCE [LARGE SCALE GENOMIC DNA]</scope>
    <source>
        <strain evidence="4 5">BRFM310</strain>
    </source>
</reference>